<protein>
    <submittedName>
        <fullName evidence="1">Uncharacterized protein</fullName>
    </submittedName>
</protein>
<dbReference type="EMBL" id="KI292968">
    <property type="protein sequence ID" value="ESA05488.1"/>
    <property type="molecule type" value="Genomic_DNA"/>
</dbReference>
<evidence type="ECO:0000313" key="1">
    <source>
        <dbReference type="EMBL" id="ESA05488.1"/>
    </source>
</evidence>
<name>U9TGS7_RHIID</name>
<gene>
    <name evidence="1" type="ORF">GLOINDRAFT_35479</name>
</gene>
<accession>U9TGS7</accession>
<proteinExistence type="predicted"/>
<reference evidence="1" key="1">
    <citation type="submission" date="2013-07" db="EMBL/GenBank/DDBJ databases">
        <title>The genome of an arbuscular mycorrhizal fungus provides insights into the evolution of the oldest plant symbiosis.</title>
        <authorList>
            <consortium name="DOE Joint Genome Institute"/>
            <person name="Tisserant E."/>
            <person name="Malbreil M."/>
            <person name="Kuo A."/>
            <person name="Kohler A."/>
            <person name="Symeonidi A."/>
            <person name="Balestrini R."/>
            <person name="Charron P."/>
            <person name="Duensing N."/>
            <person name="Frei-dit-Frey N."/>
            <person name="Gianinazzi-Pearson V."/>
            <person name="Gilbert B."/>
            <person name="Handa Y."/>
            <person name="Hijri M."/>
            <person name="Kaul R."/>
            <person name="Kawaguchi M."/>
            <person name="Krajinski F."/>
            <person name="Lammers P."/>
            <person name="Lapierre D."/>
            <person name="Masclaux F.G."/>
            <person name="Murat C."/>
            <person name="Morin E."/>
            <person name="Ndikumana S."/>
            <person name="Pagni M."/>
            <person name="Petitpierre D."/>
            <person name="Requena N."/>
            <person name="Rosikiewicz P."/>
            <person name="Riley R."/>
            <person name="Saito K."/>
            <person name="San Clemente H."/>
            <person name="Shapiro H."/>
            <person name="van Tuinen D."/>
            <person name="Becard G."/>
            <person name="Bonfante P."/>
            <person name="Paszkowski U."/>
            <person name="Shachar-Hill Y."/>
            <person name="Young J.P."/>
            <person name="Sanders I.R."/>
            <person name="Henrissat B."/>
            <person name="Rensing S.A."/>
            <person name="Grigoriev I.V."/>
            <person name="Corradi N."/>
            <person name="Roux C."/>
            <person name="Martin F."/>
        </authorList>
    </citation>
    <scope>NUCLEOTIDE SEQUENCE</scope>
    <source>
        <strain evidence="1">DAOM 197198</strain>
    </source>
</reference>
<dbReference type="AlphaFoldDB" id="U9TGS7"/>
<sequence length="53" mass="6104">MFLPNVTGNITGKRPFGRPSPITRYPYNQNLDDKREITHLYLITCGDLKLVII</sequence>
<organism evidence="1">
    <name type="scientific">Rhizophagus irregularis (strain DAOM 181602 / DAOM 197198 / MUCL 43194)</name>
    <name type="common">Arbuscular mycorrhizal fungus</name>
    <name type="synonym">Glomus intraradices</name>
    <dbReference type="NCBI Taxonomy" id="747089"/>
    <lineage>
        <taxon>Eukaryota</taxon>
        <taxon>Fungi</taxon>
        <taxon>Fungi incertae sedis</taxon>
        <taxon>Mucoromycota</taxon>
        <taxon>Glomeromycotina</taxon>
        <taxon>Glomeromycetes</taxon>
        <taxon>Glomerales</taxon>
        <taxon>Glomeraceae</taxon>
        <taxon>Rhizophagus</taxon>
    </lineage>
</organism>
<dbReference type="HOGENOM" id="CLU_3069886_0_0_1"/>